<evidence type="ECO:0000256" key="1">
    <source>
        <dbReference type="SAM" id="MobiDB-lite"/>
    </source>
</evidence>
<feature type="compositionally biased region" description="Basic and acidic residues" evidence="1">
    <location>
        <begin position="508"/>
        <end position="519"/>
    </location>
</feature>
<feature type="compositionally biased region" description="Basic and acidic residues" evidence="1">
    <location>
        <begin position="294"/>
        <end position="365"/>
    </location>
</feature>
<feature type="compositionally biased region" description="Pro residues" evidence="1">
    <location>
        <begin position="245"/>
        <end position="254"/>
    </location>
</feature>
<reference evidence="3 4" key="1">
    <citation type="submission" date="2022-01" db="EMBL/GenBank/DDBJ databases">
        <title>A chromosomal length assembly of Cordylochernes scorpioides.</title>
        <authorList>
            <person name="Zeh D."/>
            <person name="Zeh J."/>
        </authorList>
    </citation>
    <scope>NUCLEOTIDE SEQUENCE [LARGE SCALE GENOMIC DNA]</scope>
    <source>
        <strain evidence="3">IN4F17</strain>
        <tissue evidence="3">Whole Body</tissue>
    </source>
</reference>
<accession>A0ABY6LIV6</accession>
<evidence type="ECO:0000313" key="4">
    <source>
        <dbReference type="Proteomes" id="UP001235939"/>
    </source>
</evidence>
<feature type="compositionally biased region" description="Basic and acidic residues" evidence="1">
    <location>
        <begin position="476"/>
        <end position="488"/>
    </location>
</feature>
<name>A0ABY6LIV6_9ARAC</name>
<sequence>MTAYPNHHWYKPLKQLEELQKLNRNQQTALARLRSGHIKTLKFQNGQKKTFNNCLKCNREEASPEHIMLRTDNRGLIFQAYNYHHKIGEEFFFLLIPSTHGTGHDNHDSEPSKLEASVGVVEEVDPEEASIRQIVHNLKSQGIFDEFRRQCLSELTTRRSYHNLHQRVNSYTSLYLSAQTWSPDLNRNVLRDSLRTHINGNPMIISGLQHLVDQIIGPNIQSVILPRIEEETVMLEPEHYHLLAAPPPPPPLPQPSILHTEAGPTDKENTPQEPANLIPPPNKPENQSSILKENSAREGVEKPSKEAIVKPSKEEEKPAEKVEKPIKESVKPVEAPSRSKENQKPSLKELPKTPSIREAEKHSSSKENQASTPQPSTPSDSKKITTDPFKSSKNSSKTSSTTTKKHSESKKPKDTTTTTSSSHKDERPKKHKLEDKTPKEGPPIKKHKLDPSAEQLDKKKDTSQKPKESGSSVDSKNQEVKPKIKDKSSSSQTSSSKNKSSSSSKHSSAKDPPTKESISKKPKSSKPKKEGGSEKMPTTAGNKDVEQLFVSSDEESVSTLPPRPTLPPFDWNSICDPDSSSDEEFLSIFEVGKWSELAHPRKQKE</sequence>
<feature type="compositionally biased region" description="Basic and acidic residues" evidence="1">
    <location>
        <begin position="405"/>
        <end position="414"/>
    </location>
</feature>
<evidence type="ECO:0000259" key="2">
    <source>
        <dbReference type="Pfam" id="PF05205"/>
    </source>
</evidence>
<proteinExistence type="predicted"/>
<feature type="compositionally biased region" description="Low complexity" evidence="1">
    <location>
        <begin position="391"/>
        <end position="402"/>
    </location>
</feature>
<feature type="domain" description="BOD1/SHG1" evidence="2">
    <location>
        <begin position="133"/>
        <end position="229"/>
    </location>
</feature>
<dbReference type="EMBL" id="CP092880">
    <property type="protein sequence ID" value="UYV80206.1"/>
    <property type="molecule type" value="Genomic_DNA"/>
</dbReference>
<feature type="compositionally biased region" description="Low complexity" evidence="1">
    <location>
        <begin position="489"/>
        <end position="506"/>
    </location>
</feature>
<dbReference type="PANTHER" id="PTHR31532:SF10">
    <property type="entry name" value="BIORIENTATION OF CHROMOSOMES IN CELL DIVISION PROTEIN 1-LIKE 1"/>
    <property type="match status" value="1"/>
</dbReference>
<organism evidence="3 4">
    <name type="scientific">Cordylochernes scorpioides</name>
    <dbReference type="NCBI Taxonomy" id="51811"/>
    <lineage>
        <taxon>Eukaryota</taxon>
        <taxon>Metazoa</taxon>
        <taxon>Ecdysozoa</taxon>
        <taxon>Arthropoda</taxon>
        <taxon>Chelicerata</taxon>
        <taxon>Arachnida</taxon>
        <taxon>Pseudoscorpiones</taxon>
        <taxon>Cheliferoidea</taxon>
        <taxon>Chernetidae</taxon>
        <taxon>Cordylochernes</taxon>
    </lineage>
</organism>
<gene>
    <name evidence="3" type="ORF">LAZ67_18002010</name>
</gene>
<dbReference type="Pfam" id="PF05205">
    <property type="entry name" value="COMPASS-Shg1"/>
    <property type="match status" value="1"/>
</dbReference>
<feature type="region of interest" description="Disordered" evidence="1">
    <location>
        <begin position="241"/>
        <end position="575"/>
    </location>
</feature>
<feature type="compositionally biased region" description="Polar residues" evidence="1">
    <location>
        <begin position="366"/>
        <end position="379"/>
    </location>
</feature>
<feature type="compositionally biased region" description="Basic and acidic residues" evidence="1">
    <location>
        <begin position="422"/>
        <end position="468"/>
    </location>
</feature>
<evidence type="ECO:0000313" key="3">
    <source>
        <dbReference type="EMBL" id="UYV80206.1"/>
    </source>
</evidence>
<dbReference type="InterPro" id="IPR055264">
    <property type="entry name" value="BOD1/SHG1_dom"/>
</dbReference>
<protein>
    <submittedName>
        <fullName evidence="3">BOD1L1</fullName>
    </submittedName>
</protein>
<keyword evidence="4" id="KW-1185">Reference proteome</keyword>
<dbReference type="Proteomes" id="UP001235939">
    <property type="component" value="Chromosome 18"/>
</dbReference>
<dbReference type="PANTHER" id="PTHR31532">
    <property type="entry name" value="BIORIENTATION OF CHROMOSOMES IN CELL DIVISION 1 FAMILY MEMBER"/>
    <property type="match status" value="1"/>
</dbReference>